<reference evidence="2 3" key="1">
    <citation type="submission" date="2015-09" db="EMBL/GenBank/DDBJ databases">
        <authorList>
            <consortium name="Pathogen Informatics"/>
        </authorList>
    </citation>
    <scope>NUCLEOTIDE SEQUENCE [LARGE SCALE GENOMIC DNA]</scope>
    <source>
        <strain evidence="2 3">2789STDY5608823</strain>
    </source>
</reference>
<name>A0A174FL08_9ACTN</name>
<dbReference type="Gene3D" id="2.30.30.30">
    <property type="match status" value="1"/>
</dbReference>
<dbReference type="Proteomes" id="UP000095468">
    <property type="component" value="Unassembled WGS sequence"/>
</dbReference>
<dbReference type="InterPro" id="IPR005824">
    <property type="entry name" value="KOW"/>
</dbReference>
<dbReference type="InterPro" id="IPR014722">
    <property type="entry name" value="Rib_uL2_dom2"/>
</dbReference>
<evidence type="ECO:0000313" key="3">
    <source>
        <dbReference type="Proteomes" id="UP000095468"/>
    </source>
</evidence>
<gene>
    <name evidence="2" type="ORF">ERS852381_01700</name>
</gene>
<evidence type="ECO:0000313" key="2">
    <source>
        <dbReference type="EMBL" id="CUO49486.1"/>
    </source>
</evidence>
<sequence>MQQYLLRMDDFARVLSQDGQFVPLAKEEVQLIGGFTHRGDRVVPMSEALKDGDRVVVTAGPLLGHEGLIKTINRRKSTAYLELDLCGRRVTTRVGLAVLSKEQRVMRNHRRAIA</sequence>
<dbReference type="RefSeq" id="WP_253276077.1">
    <property type="nucleotide sequence ID" value="NZ_CYYP01000017.1"/>
</dbReference>
<dbReference type="AlphaFoldDB" id="A0A174FL08"/>
<dbReference type="InterPro" id="IPR008991">
    <property type="entry name" value="Translation_prot_SH3-like_sf"/>
</dbReference>
<dbReference type="SUPFAM" id="SSF50104">
    <property type="entry name" value="Translation proteins SH3-like domain"/>
    <property type="match status" value="1"/>
</dbReference>
<dbReference type="Pfam" id="PF00467">
    <property type="entry name" value="KOW"/>
    <property type="match status" value="1"/>
</dbReference>
<dbReference type="CDD" id="cd06091">
    <property type="entry name" value="KOW_NusG"/>
    <property type="match status" value="1"/>
</dbReference>
<dbReference type="EMBL" id="CYYP01000017">
    <property type="protein sequence ID" value="CUO49486.1"/>
    <property type="molecule type" value="Genomic_DNA"/>
</dbReference>
<evidence type="ECO:0000259" key="1">
    <source>
        <dbReference type="Pfam" id="PF00467"/>
    </source>
</evidence>
<accession>A0A174FL08</accession>
<organism evidence="2 3">
    <name type="scientific">Collinsella aerofaciens</name>
    <dbReference type="NCBI Taxonomy" id="74426"/>
    <lineage>
        <taxon>Bacteria</taxon>
        <taxon>Bacillati</taxon>
        <taxon>Actinomycetota</taxon>
        <taxon>Coriobacteriia</taxon>
        <taxon>Coriobacteriales</taxon>
        <taxon>Coriobacteriaceae</taxon>
        <taxon>Collinsella</taxon>
    </lineage>
</organism>
<feature type="domain" description="KOW" evidence="1">
    <location>
        <begin position="52"/>
        <end position="82"/>
    </location>
</feature>
<proteinExistence type="predicted"/>
<protein>
    <recommendedName>
        <fullName evidence="1">KOW domain-containing protein</fullName>
    </recommendedName>
</protein>